<name>A0ABT2YTL2_9GAMM</name>
<dbReference type="EMBL" id="JAOVZB010000004">
    <property type="protein sequence ID" value="MCV2403239.1"/>
    <property type="molecule type" value="Genomic_DNA"/>
</dbReference>
<feature type="region of interest" description="Disordered" evidence="1">
    <location>
        <begin position="551"/>
        <end position="590"/>
    </location>
</feature>
<accession>A0ABT2YTL2</accession>
<evidence type="ECO:0000313" key="3">
    <source>
        <dbReference type="Proteomes" id="UP001209713"/>
    </source>
</evidence>
<dbReference type="SUPFAM" id="SSF103088">
    <property type="entry name" value="OmpA-like"/>
    <property type="match status" value="1"/>
</dbReference>
<sequence>MTRRHFRIFIFYPLVALTLLVLLAWAVTPFIVKHYLSAYVEEQGQTLSLESLSIDYFPPRVEIENLEITDQSEKNLLLEQAAFEVSLWPLTSRTINIAQADISGLFIKVEQTENDLIVAGINTAQFTSTTQNEQSEIAEKTEAVYPNKPSQQVSPSEETETTEQQEPLDWSISLPLFTFNNSQLSLSRQASSSAPILLDEVTLESLIVKDLTASATNIQGDVALSAQLNNAKLSVSSQFDYFVNSAKATLNINGIQVPMESLRNFIPEPFNNTEGEFSLSGGLQLQLANLNGEPTFQINELNLNPIISNLTLNLDDSTQVTTKSFSLAITQSEITFESIDQILASGKIAIESAASSFALNSSQNGITAGYKEFSLSQSFSINKSTDKITANSSDLELNLNGISADQSSGESVTLESLFLTIKAIDVEIDEQESPILSLDELNLSAKNFDSFLAEDKRALSWREANIDKLSVSQTMDKFDIDLAQLNIADIVASENSLTSLAPMAKIGLLTVKDIQASQQGAEIDSVIVDNVNTYVVLNQDGEIANLIVDQSEQEENSNPPIPSEPQTDNDLNSQKDTNSDKLDNSTNKVSDSSSPFYVILNNYITTGDSSLSLQDNSVSPQIDMVLDVETLSLQNLNTLDKEQAADFVFKARNGKYATIANETTIWPLADELTMQTKLLIEEFDLPPFSPYIADTLGYQIDTGQLNLDLTLKSDQGILDGNTDVLLRRFNLGGQQESSTAVKTGAVPLNIAIGILKDSDDNIELDIPLSGDINNPEFGWKGFLVQPLRKALYKASSYYLMQTFVPYSNVISIAQFAGEQLLKVRVEPLVFAPMQTQVDDSQTAFLQELAQLMKEKEDSQLQACGVATHQDLGLSEVPDVLTADENSTALKLARQRSESLKEYLVKQDIASSRILICSPKVELSKSSQPSVELDF</sequence>
<evidence type="ECO:0000256" key="1">
    <source>
        <dbReference type="SAM" id="MobiDB-lite"/>
    </source>
</evidence>
<reference evidence="2 3" key="1">
    <citation type="submission" date="2022-10" db="EMBL/GenBank/DDBJ databases">
        <title>Marinomonas transparenta sp. nov. and Marinomonas sargassi sp. nov., isolated from marine alga (Sargassum natans (L.) Gaillon).</title>
        <authorList>
            <person name="Wang Y."/>
        </authorList>
    </citation>
    <scope>NUCLEOTIDE SEQUENCE [LARGE SCALE GENOMIC DNA]</scope>
    <source>
        <strain evidence="2 3">C2222</strain>
    </source>
</reference>
<organism evidence="2 3">
    <name type="scientific">Marinomonas sargassi</name>
    <dbReference type="NCBI Taxonomy" id="2984494"/>
    <lineage>
        <taxon>Bacteria</taxon>
        <taxon>Pseudomonadati</taxon>
        <taxon>Pseudomonadota</taxon>
        <taxon>Gammaproteobacteria</taxon>
        <taxon>Oceanospirillales</taxon>
        <taxon>Oceanospirillaceae</taxon>
        <taxon>Marinomonas</taxon>
    </lineage>
</organism>
<feature type="region of interest" description="Disordered" evidence="1">
    <location>
        <begin position="129"/>
        <end position="166"/>
    </location>
</feature>
<keyword evidence="3" id="KW-1185">Reference proteome</keyword>
<dbReference type="Pfam" id="PF05359">
    <property type="entry name" value="DUF748"/>
    <property type="match status" value="1"/>
</dbReference>
<dbReference type="RefSeq" id="WP_263530618.1">
    <property type="nucleotide sequence ID" value="NZ_JAOVZB010000004.1"/>
</dbReference>
<comment type="caution">
    <text evidence="2">The sequence shown here is derived from an EMBL/GenBank/DDBJ whole genome shotgun (WGS) entry which is preliminary data.</text>
</comment>
<dbReference type="InterPro" id="IPR036737">
    <property type="entry name" value="OmpA-like_sf"/>
</dbReference>
<proteinExistence type="predicted"/>
<protein>
    <submittedName>
        <fullName evidence="2">DUF748 domain-containing protein</fullName>
    </submittedName>
</protein>
<dbReference type="Proteomes" id="UP001209713">
    <property type="component" value="Unassembled WGS sequence"/>
</dbReference>
<evidence type="ECO:0000313" key="2">
    <source>
        <dbReference type="EMBL" id="MCV2403239.1"/>
    </source>
</evidence>
<gene>
    <name evidence="2" type="ORF">OFY17_10145</name>
</gene>
<dbReference type="InterPro" id="IPR008023">
    <property type="entry name" value="DUF748"/>
</dbReference>
<dbReference type="Gene3D" id="3.30.1330.60">
    <property type="entry name" value="OmpA-like domain"/>
    <property type="match status" value="1"/>
</dbReference>